<feature type="domain" description="4-oxalocrotonate tautomerase-like" evidence="3">
    <location>
        <begin position="2"/>
        <end position="51"/>
    </location>
</feature>
<evidence type="ECO:0000259" key="3">
    <source>
        <dbReference type="Pfam" id="PF01361"/>
    </source>
</evidence>
<dbReference type="EMBL" id="PDYG01000003">
    <property type="protein sequence ID" value="PHU38732.1"/>
    <property type="molecule type" value="Genomic_DNA"/>
</dbReference>
<evidence type="ECO:0000256" key="1">
    <source>
        <dbReference type="ARBA" id="ARBA00023235"/>
    </source>
</evidence>
<reference evidence="4 5" key="2">
    <citation type="submission" date="2017-10" db="EMBL/GenBank/DDBJ databases">
        <authorList>
            <person name="Banno H."/>
            <person name="Chua N.-H."/>
        </authorList>
    </citation>
    <scope>NUCLEOTIDE SEQUENCE [LARGE SCALE GENOMIC DNA]</scope>
    <source>
        <strain evidence="4 5">JK623</strain>
    </source>
</reference>
<comment type="caution">
    <text evidence="4">The sequence shown here is derived from an EMBL/GenBank/DDBJ whole genome shotgun (WGS) entry which is preliminary data.</text>
</comment>
<dbReference type="GO" id="GO:0005737">
    <property type="term" value="C:cytoplasm"/>
    <property type="evidence" value="ECO:0007669"/>
    <property type="project" value="InterPro"/>
</dbReference>
<dbReference type="AlphaFoldDB" id="A0A2G3E628"/>
<reference evidence="4 5" key="1">
    <citation type="submission" date="2017-10" db="EMBL/GenBank/DDBJ databases">
        <title>Resolving the taxonomy of Roseburia spp., Eubacterium rectale and Agathobacter spp. through phylogenomic analysis.</title>
        <authorList>
            <person name="Sheridan P.O."/>
            <person name="Walker A.W."/>
            <person name="Duncan S.H."/>
            <person name="Scott K.P."/>
            <person name="Toole P.W.O."/>
            <person name="Luis P."/>
            <person name="Flint H.J."/>
        </authorList>
    </citation>
    <scope>NUCLEOTIDE SEQUENCE [LARGE SCALE GENOMIC DNA]</scope>
    <source>
        <strain evidence="4 5">JK623</strain>
    </source>
</reference>
<dbReference type="InterPro" id="IPR017284">
    <property type="entry name" value="Tautomerase_PptA"/>
</dbReference>
<dbReference type="InterPro" id="IPR004370">
    <property type="entry name" value="4-OT-like_dom"/>
</dbReference>
<feature type="active site" description="Proton acceptor; via imino nitrogen" evidence="2">
    <location>
        <position position="2"/>
    </location>
</feature>
<dbReference type="Gene3D" id="3.30.429.10">
    <property type="entry name" value="Macrophage Migration Inhibitory Factor"/>
    <property type="match status" value="1"/>
</dbReference>
<dbReference type="Proteomes" id="UP000224563">
    <property type="component" value="Unassembled WGS sequence"/>
</dbReference>
<evidence type="ECO:0000313" key="4">
    <source>
        <dbReference type="EMBL" id="PHU38732.1"/>
    </source>
</evidence>
<sequence>MPHVEIKCFEGRTDKQKTECAERITQVIAETLGCKTSSVSVAIKDIPEKDWKTEVWDKNIAPDEKYLYKRPGYSCDGEM</sequence>
<name>A0A2G3E628_9FIRM</name>
<keyword evidence="1" id="KW-0413">Isomerase</keyword>
<evidence type="ECO:0000313" key="5">
    <source>
        <dbReference type="Proteomes" id="UP000224563"/>
    </source>
</evidence>
<gene>
    <name evidence="4" type="ORF">CSX02_00895</name>
</gene>
<accession>A0A2G3E628</accession>
<proteinExistence type="predicted"/>
<evidence type="ECO:0000256" key="2">
    <source>
        <dbReference type="PIRSR" id="PIRSR037799-1"/>
    </source>
</evidence>
<keyword evidence="5" id="KW-1185">Reference proteome</keyword>
<dbReference type="InterPro" id="IPR014347">
    <property type="entry name" value="Tautomerase/MIF_sf"/>
</dbReference>
<organism evidence="4 5">
    <name type="scientific">Agathobacter ruminis</name>
    <dbReference type="NCBI Taxonomy" id="1712665"/>
    <lineage>
        <taxon>Bacteria</taxon>
        <taxon>Bacillati</taxon>
        <taxon>Bacillota</taxon>
        <taxon>Clostridia</taxon>
        <taxon>Lachnospirales</taxon>
        <taxon>Lachnospiraceae</taxon>
        <taxon>Agathobacter</taxon>
    </lineage>
</organism>
<dbReference type="GO" id="GO:0016862">
    <property type="term" value="F:intramolecular oxidoreductase activity, interconverting keto- and enol-groups"/>
    <property type="evidence" value="ECO:0007669"/>
    <property type="project" value="InterPro"/>
</dbReference>
<dbReference type="PIRSF" id="PIRSF037799">
    <property type="entry name" value="Tautomer_YdcE_prd"/>
    <property type="match status" value="1"/>
</dbReference>
<dbReference type="Pfam" id="PF01361">
    <property type="entry name" value="Tautomerase"/>
    <property type="match status" value="1"/>
</dbReference>
<dbReference type="SUPFAM" id="SSF55331">
    <property type="entry name" value="Tautomerase/MIF"/>
    <property type="match status" value="1"/>
</dbReference>
<dbReference type="RefSeq" id="WP_099385285.1">
    <property type="nucleotide sequence ID" value="NZ_JANSWH010000066.1"/>
</dbReference>
<protein>
    <submittedName>
        <fullName evidence="4">Tautomerase PptA</fullName>
    </submittedName>
</protein>